<dbReference type="PANTHER" id="PTHR43343:SF3">
    <property type="entry name" value="PROTEASE DO-LIKE 8, CHLOROPLASTIC"/>
    <property type="match status" value="1"/>
</dbReference>
<keyword evidence="7" id="KW-1185">Reference proteome</keyword>
<dbReference type="AlphaFoldDB" id="A0AAX2GX87"/>
<evidence type="ECO:0000313" key="5">
    <source>
        <dbReference type="EMBL" id="AMD84928.1"/>
    </source>
</evidence>
<evidence type="ECO:0000313" key="7">
    <source>
        <dbReference type="Proteomes" id="UP000065822"/>
    </source>
</evidence>
<sequence>MKNYVSIVSAAFLGGALSLGGYTYLNKKDSKQEALELLSKPAFVQTNYTMQGSKFELNENSFIEAANKTVNCVVHVKNTVKRQGGGTSIFDLLYGNGGSGQTQIGTGSGVIITPDGYIVTNNHVIADATTLEVTLNNNKTYTAKLVGTDVSSDIALLKINADEKLPFLTFADSDNTQVGEWVLAVGNPFNLNSTVTAGIISAKARNISERTSDKIESFIQTDAAVNMGNSGGALVNLNGDLIGINSAISSTTGTYMGYSFAVPSNIAKKVVEDLIEYGNVQRGVLGVRGTDLNSENAKKLGVKETEGFYVDSVEEDSGAGSAGIRKGDVITQIDNVKIHKYSDLSGHIASKRPGDVLKVTYEREGKSKTANITLKKNTTYIVNTLGLEVKNLSDNDQKRFKTKTGVKVTGASQFYEYNNIKVVGKVLLSVNGKTFKDVDELKNIMSSLSANNRNSLELLNDKGEKERFFF</sequence>
<comment type="similarity">
    <text evidence="1">Belongs to the peptidase S1C family.</text>
</comment>
<dbReference type="EMBL" id="CP014227">
    <property type="protein sequence ID" value="AMD84928.1"/>
    <property type="molecule type" value="Genomic_DNA"/>
</dbReference>
<dbReference type="SUPFAM" id="SSF50156">
    <property type="entry name" value="PDZ domain-like"/>
    <property type="match status" value="1"/>
</dbReference>
<dbReference type="Pfam" id="PF13180">
    <property type="entry name" value="PDZ_2"/>
    <property type="match status" value="1"/>
</dbReference>
<gene>
    <name evidence="6" type="primary">degP</name>
    <name evidence="5" type="ORF">AXF12_04990</name>
    <name evidence="6" type="ORF">SAMEA44541418_00729</name>
</gene>
<dbReference type="InterPro" id="IPR051201">
    <property type="entry name" value="Chloro_Bact_Ser_Proteases"/>
</dbReference>
<dbReference type="InterPro" id="IPR043504">
    <property type="entry name" value="Peptidase_S1_PA_chymotrypsin"/>
</dbReference>
<dbReference type="SMART" id="SM00228">
    <property type="entry name" value="PDZ"/>
    <property type="match status" value="1"/>
</dbReference>
<evidence type="ECO:0000256" key="1">
    <source>
        <dbReference type="ARBA" id="ARBA00010541"/>
    </source>
</evidence>
<dbReference type="Gene3D" id="2.40.10.10">
    <property type="entry name" value="Trypsin-like serine proteases"/>
    <property type="match status" value="2"/>
</dbReference>
<evidence type="ECO:0000313" key="8">
    <source>
        <dbReference type="Proteomes" id="UP000215539"/>
    </source>
</evidence>
<dbReference type="EC" id="3.4.21.107" evidence="6"/>
<dbReference type="InterPro" id="IPR036034">
    <property type="entry name" value="PDZ_sf"/>
</dbReference>
<protein>
    <submittedName>
        <fullName evidence="6">Periplasmic serine endoprotease DegP</fullName>
        <ecNumber evidence="6">3.4.21.107</ecNumber>
    </submittedName>
    <submittedName>
        <fullName evidence="5">Serine protease</fullName>
    </submittedName>
</protein>
<dbReference type="PROSITE" id="PS50106">
    <property type="entry name" value="PDZ"/>
    <property type="match status" value="1"/>
</dbReference>
<reference evidence="6 8" key="2">
    <citation type="submission" date="2017-06" db="EMBL/GenBank/DDBJ databases">
        <authorList>
            <consortium name="Pathogen Informatics"/>
        </authorList>
    </citation>
    <scope>NUCLEOTIDE SEQUENCE [LARGE SCALE GENOMIC DNA]</scope>
    <source>
        <strain evidence="6 8">NCTC12947</strain>
    </source>
</reference>
<dbReference type="KEGG" id="chg:AXF12_04990"/>
<keyword evidence="3 6" id="KW-0378">Hydrolase</keyword>
<evidence type="ECO:0000256" key="2">
    <source>
        <dbReference type="ARBA" id="ARBA00022670"/>
    </source>
</evidence>
<accession>A0AAX2GX87</accession>
<dbReference type="RefSeq" id="WP_066428870.1">
    <property type="nucleotide sequence ID" value="NZ_CP014227.1"/>
</dbReference>
<dbReference type="EMBL" id="LT906449">
    <property type="protein sequence ID" value="SNV06351.1"/>
    <property type="molecule type" value="Genomic_DNA"/>
</dbReference>
<dbReference type="PANTHER" id="PTHR43343">
    <property type="entry name" value="PEPTIDASE S12"/>
    <property type="match status" value="1"/>
</dbReference>
<evidence type="ECO:0000313" key="6">
    <source>
        <dbReference type="EMBL" id="SNV06351.1"/>
    </source>
</evidence>
<dbReference type="Proteomes" id="UP000215539">
    <property type="component" value="Chromosome 1"/>
</dbReference>
<reference evidence="5 7" key="1">
    <citation type="submission" date="2016-02" db="EMBL/GenBank/DDBJ databases">
        <authorList>
            <person name="Holder M.E."/>
            <person name="Ajami N.J."/>
            <person name="Petrosino J.F."/>
        </authorList>
    </citation>
    <scope>NUCLEOTIDE SEQUENCE [LARGE SCALE GENOMIC DNA]</scope>
    <source>
        <strain evidence="5 7">CCUG 32990</strain>
    </source>
</reference>
<dbReference type="InterPro" id="IPR001940">
    <property type="entry name" value="Peptidase_S1C"/>
</dbReference>
<dbReference type="GO" id="GO:0006508">
    <property type="term" value="P:proteolysis"/>
    <property type="evidence" value="ECO:0007669"/>
    <property type="project" value="UniProtKB-KW"/>
</dbReference>
<dbReference type="Proteomes" id="UP000065822">
    <property type="component" value="Chromosome"/>
</dbReference>
<evidence type="ECO:0000256" key="3">
    <source>
        <dbReference type="ARBA" id="ARBA00022801"/>
    </source>
</evidence>
<evidence type="ECO:0000259" key="4">
    <source>
        <dbReference type="PROSITE" id="PS50106"/>
    </source>
</evidence>
<feature type="domain" description="PDZ" evidence="4">
    <location>
        <begin position="274"/>
        <end position="365"/>
    </location>
</feature>
<name>A0AAX2GX87_9FLAO</name>
<dbReference type="Pfam" id="PF13365">
    <property type="entry name" value="Trypsin_2"/>
    <property type="match status" value="1"/>
</dbReference>
<proteinExistence type="inferred from homology"/>
<dbReference type="PRINTS" id="PR00834">
    <property type="entry name" value="PROTEASES2C"/>
</dbReference>
<dbReference type="Gene3D" id="2.30.42.10">
    <property type="match status" value="1"/>
</dbReference>
<dbReference type="GO" id="GO:0004252">
    <property type="term" value="F:serine-type endopeptidase activity"/>
    <property type="evidence" value="ECO:0007669"/>
    <property type="project" value="InterPro"/>
</dbReference>
<keyword evidence="2 5" id="KW-0645">Protease</keyword>
<organism evidence="6 8">
    <name type="scientific">Capnocytophaga haemolytica</name>
    <dbReference type="NCBI Taxonomy" id="45243"/>
    <lineage>
        <taxon>Bacteria</taxon>
        <taxon>Pseudomonadati</taxon>
        <taxon>Bacteroidota</taxon>
        <taxon>Flavobacteriia</taxon>
        <taxon>Flavobacteriales</taxon>
        <taxon>Flavobacteriaceae</taxon>
        <taxon>Capnocytophaga</taxon>
    </lineage>
</organism>
<dbReference type="InterPro" id="IPR001478">
    <property type="entry name" value="PDZ"/>
</dbReference>
<dbReference type="SUPFAM" id="SSF50494">
    <property type="entry name" value="Trypsin-like serine proteases"/>
    <property type="match status" value="1"/>
</dbReference>
<dbReference type="InterPro" id="IPR009003">
    <property type="entry name" value="Peptidase_S1_PA"/>
</dbReference>